<proteinExistence type="predicted"/>
<evidence type="ECO:0000256" key="4">
    <source>
        <dbReference type="ARBA" id="ARBA00022847"/>
    </source>
</evidence>
<evidence type="ECO:0000256" key="1">
    <source>
        <dbReference type="ARBA" id="ARBA00004141"/>
    </source>
</evidence>
<evidence type="ECO:0000256" key="6">
    <source>
        <dbReference type="ARBA" id="ARBA00023136"/>
    </source>
</evidence>
<feature type="transmembrane region" description="Helical" evidence="7">
    <location>
        <begin position="315"/>
        <end position="337"/>
    </location>
</feature>
<dbReference type="GO" id="GO:0005384">
    <property type="term" value="F:manganese ion transmembrane transporter activity"/>
    <property type="evidence" value="ECO:0007669"/>
    <property type="project" value="TreeGrafter"/>
</dbReference>
<feature type="transmembrane region" description="Helical" evidence="7">
    <location>
        <begin position="83"/>
        <end position="102"/>
    </location>
</feature>
<feature type="transmembrane region" description="Helical" evidence="7">
    <location>
        <begin position="343"/>
        <end position="361"/>
    </location>
</feature>
<evidence type="ECO:0000256" key="3">
    <source>
        <dbReference type="ARBA" id="ARBA00022692"/>
    </source>
</evidence>
<dbReference type="GO" id="GO:0015293">
    <property type="term" value="F:symporter activity"/>
    <property type="evidence" value="ECO:0007669"/>
    <property type="project" value="UniProtKB-KW"/>
</dbReference>
<evidence type="ECO:0000256" key="5">
    <source>
        <dbReference type="ARBA" id="ARBA00022989"/>
    </source>
</evidence>
<accession>A0A9E6ZL15</accession>
<feature type="transmembrane region" description="Helical" evidence="7">
    <location>
        <begin position="122"/>
        <end position="140"/>
    </location>
</feature>
<comment type="subcellular location">
    <subcellularLocation>
        <location evidence="1">Membrane</location>
        <topology evidence="1">Multi-pass membrane protein</topology>
    </subcellularLocation>
</comment>
<feature type="transmembrane region" description="Helical" evidence="7">
    <location>
        <begin position="228"/>
        <end position="250"/>
    </location>
</feature>
<dbReference type="Proteomes" id="UP000831290">
    <property type="component" value="Chromosome"/>
</dbReference>
<feature type="transmembrane region" description="Helical" evidence="7">
    <location>
        <begin position="12"/>
        <end position="32"/>
    </location>
</feature>
<dbReference type="PANTHER" id="PTHR11706:SF33">
    <property type="entry name" value="NATURAL RESISTANCE-ASSOCIATED MACROPHAGE PROTEIN 2"/>
    <property type="match status" value="1"/>
</dbReference>
<dbReference type="GO" id="GO:0015086">
    <property type="term" value="F:cadmium ion transmembrane transporter activity"/>
    <property type="evidence" value="ECO:0007669"/>
    <property type="project" value="TreeGrafter"/>
</dbReference>
<dbReference type="KEGG" id="fbm:MQE35_00100"/>
<dbReference type="NCBIfam" id="NF037982">
    <property type="entry name" value="Nramp_1"/>
    <property type="match status" value="1"/>
</dbReference>
<keyword evidence="2" id="KW-0813">Transport</keyword>
<evidence type="ECO:0000256" key="7">
    <source>
        <dbReference type="SAM" id="Phobius"/>
    </source>
</evidence>
<dbReference type="EMBL" id="CP094358">
    <property type="protein sequence ID" value="UOB17714.1"/>
    <property type="molecule type" value="Genomic_DNA"/>
</dbReference>
<feature type="transmembrane region" description="Helical" evidence="7">
    <location>
        <begin position="270"/>
        <end position="294"/>
    </location>
</feature>
<keyword evidence="5 7" id="KW-1133">Transmembrane helix</keyword>
<name>A0A9E6ZL15_9FLAO</name>
<dbReference type="GO" id="GO:0034755">
    <property type="term" value="P:iron ion transmembrane transport"/>
    <property type="evidence" value="ECO:0007669"/>
    <property type="project" value="TreeGrafter"/>
</dbReference>
<evidence type="ECO:0000313" key="8">
    <source>
        <dbReference type="EMBL" id="UOB17714.1"/>
    </source>
</evidence>
<dbReference type="RefSeq" id="WP_255843379.1">
    <property type="nucleotide sequence ID" value="NZ_CP094358.1"/>
</dbReference>
<dbReference type="InterPro" id="IPR001046">
    <property type="entry name" value="NRAMP_fam"/>
</dbReference>
<feature type="transmembrane region" description="Helical" evidence="7">
    <location>
        <begin position="38"/>
        <end position="62"/>
    </location>
</feature>
<feature type="transmembrane region" description="Helical" evidence="7">
    <location>
        <begin position="373"/>
        <end position="395"/>
    </location>
</feature>
<keyword evidence="9" id="KW-1185">Reference proteome</keyword>
<dbReference type="AlphaFoldDB" id="A0A9E6ZL15"/>
<feature type="transmembrane region" description="Helical" evidence="7">
    <location>
        <begin position="147"/>
        <end position="166"/>
    </location>
</feature>
<gene>
    <name evidence="8" type="ORF">MQE35_00100</name>
</gene>
<sequence length="401" mass="43732">MKNLFKNIGPGTLVAAAFIGPGTVTVCSMAGASFGYSLLWAMLLSVIATIVLQEMAGRIGIITQKGLAEVVREQISHPLFRKIIVFIIILAIILGNTAYESGNIGGAVLGLEAITGDNSNKNFVAIAIASVSFILLYIGSYKFLEKIFIFLIIVMSLSFIISAFLVKPDIFFLLKGLFLPSVTEKNLLTVISLIGTTVVPYNLFLHASLVKEKWKSEKDIHLSRKDTLISIGLGGVVSMCIIISSASLHPGKINNIIDLTRSLEPLYGVMARYFIGIGLIAAGITSAVTAPLAAAYVANSCFGWKASNKDTRFRLVWMLVLFIGTFFLFFGIKPIIIIQFAQMANGILLPVMAVLLFWVSNNKRILGKFKNTFLQNIITIIIILITLFLGLKSILKVFDLI</sequence>
<protein>
    <submittedName>
        <fullName evidence="8">Nramp family divalent metal transporter</fullName>
    </submittedName>
</protein>
<dbReference type="PANTHER" id="PTHR11706">
    <property type="entry name" value="SOLUTE CARRIER PROTEIN FAMILY 11 MEMBER"/>
    <property type="match status" value="1"/>
</dbReference>
<dbReference type="GO" id="GO:0005886">
    <property type="term" value="C:plasma membrane"/>
    <property type="evidence" value="ECO:0007669"/>
    <property type="project" value="TreeGrafter"/>
</dbReference>
<evidence type="ECO:0000313" key="9">
    <source>
        <dbReference type="Proteomes" id="UP000831290"/>
    </source>
</evidence>
<keyword evidence="3 7" id="KW-0812">Transmembrane</keyword>
<feature type="transmembrane region" description="Helical" evidence="7">
    <location>
        <begin position="186"/>
        <end position="207"/>
    </location>
</feature>
<evidence type="ECO:0000256" key="2">
    <source>
        <dbReference type="ARBA" id="ARBA00022448"/>
    </source>
</evidence>
<reference evidence="8" key="1">
    <citation type="submission" date="2022-03" db="EMBL/GenBank/DDBJ databases">
        <title>Description of Abyssus ytuae gen. nov., sp. nov., a novel member of the family Flavobacteriaceae isolated from the sediment of Mariana Trench.</title>
        <authorList>
            <person name="Zhang J."/>
            <person name="Xu X."/>
        </authorList>
    </citation>
    <scope>NUCLEOTIDE SEQUENCE</scope>
    <source>
        <strain evidence="8">MT3330</strain>
    </source>
</reference>
<keyword evidence="4" id="KW-0769">Symport</keyword>
<keyword evidence="6 7" id="KW-0472">Membrane</keyword>
<dbReference type="Pfam" id="PF01566">
    <property type="entry name" value="Nramp"/>
    <property type="match status" value="1"/>
</dbReference>
<organism evidence="8 9">
    <name type="scientific">Abyssalbus ytuae</name>
    <dbReference type="NCBI Taxonomy" id="2926907"/>
    <lineage>
        <taxon>Bacteria</taxon>
        <taxon>Pseudomonadati</taxon>
        <taxon>Bacteroidota</taxon>
        <taxon>Flavobacteriia</taxon>
        <taxon>Flavobacteriales</taxon>
        <taxon>Flavobacteriaceae</taxon>
        <taxon>Abyssalbus</taxon>
    </lineage>
</organism>